<dbReference type="Gene3D" id="3.30.40.10">
    <property type="entry name" value="Zinc/RING finger domain, C3HC4 (zinc finger)"/>
    <property type="match status" value="1"/>
</dbReference>
<feature type="domain" description="RING-type" evidence="10">
    <location>
        <begin position="90"/>
        <end position="132"/>
    </location>
</feature>
<name>A0AAP0AVJ7_9ASPA</name>
<protein>
    <submittedName>
        <fullName evidence="11">RING-H2 finger protein ATL74</fullName>
    </submittedName>
</protein>
<evidence type="ECO:0000256" key="4">
    <source>
        <dbReference type="ARBA" id="ARBA00022771"/>
    </source>
</evidence>
<sequence>MGSGLLIIATRIIRAGAITALILLLLGASTLVLLHMLAVGRACRQSLRAVNRAAGFLEPGNGLSSDDLDNLPCFEISTQNGGGEGGADGCALCLESFEPGDRCRILPACQHSFHARCVDRWLVRSPFCPMCRSNAGRRCSDSSSLSGCAYG</sequence>
<dbReference type="Proteomes" id="UP001418222">
    <property type="component" value="Unassembled WGS sequence"/>
</dbReference>
<dbReference type="EMBL" id="JBBWWQ010000020">
    <property type="protein sequence ID" value="KAK8916253.1"/>
    <property type="molecule type" value="Genomic_DNA"/>
</dbReference>
<keyword evidence="12" id="KW-1185">Reference proteome</keyword>
<dbReference type="GO" id="GO:0016020">
    <property type="term" value="C:membrane"/>
    <property type="evidence" value="ECO:0007669"/>
    <property type="project" value="UniProtKB-SubCell"/>
</dbReference>
<keyword evidence="2 9" id="KW-0812">Transmembrane</keyword>
<reference evidence="11 12" key="1">
    <citation type="journal article" date="2022" name="Nat. Plants">
        <title>Genomes of leafy and leafless Platanthera orchids illuminate the evolution of mycoheterotrophy.</title>
        <authorList>
            <person name="Li M.H."/>
            <person name="Liu K.W."/>
            <person name="Li Z."/>
            <person name="Lu H.C."/>
            <person name="Ye Q.L."/>
            <person name="Zhang D."/>
            <person name="Wang J.Y."/>
            <person name="Li Y.F."/>
            <person name="Zhong Z.M."/>
            <person name="Liu X."/>
            <person name="Yu X."/>
            <person name="Liu D.K."/>
            <person name="Tu X.D."/>
            <person name="Liu B."/>
            <person name="Hao Y."/>
            <person name="Liao X.Y."/>
            <person name="Jiang Y.T."/>
            <person name="Sun W.H."/>
            <person name="Chen J."/>
            <person name="Chen Y.Q."/>
            <person name="Ai Y."/>
            <person name="Zhai J.W."/>
            <person name="Wu S.S."/>
            <person name="Zhou Z."/>
            <person name="Hsiao Y.Y."/>
            <person name="Wu W.L."/>
            <person name="Chen Y.Y."/>
            <person name="Lin Y.F."/>
            <person name="Hsu J.L."/>
            <person name="Li C.Y."/>
            <person name="Wang Z.W."/>
            <person name="Zhao X."/>
            <person name="Zhong W.Y."/>
            <person name="Ma X.K."/>
            <person name="Ma L."/>
            <person name="Huang J."/>
            <person name="Chen G.Z."/>
            <person name="Huang M.Z."/>
            <person name="Huang L."/>
            <person name="Peng D.H."/>
            <person name="Luo Y.B."/>
            <person name="Zou S.Q."/>
            <person name="Chen S.P."/>
            <person name="Lan S."/>
            <person name="Tsai W.C."/>
            <person name="Van de Peer Y."/>
            <person name="Liu Z.J."/>
        </authorList>
    </citation>
    <scope>NUCLEOTIDE SEQUENCE [LARGE SCALE GENOMIC DNA]</scope>
    <source>
        <strain evidence="11">Lor287</strain>
    </source>
</reference>
<evidence type="ECO:0000256" key="9">
    <source>
        <dbReference type="SAM" id="Phobius"/>
    </source>
</evidence>
<organism evidence="11 12">
    <name type="scientific">Platanthera zijinensis</name>
    <dbReference type="NCBI Taxonomy" id="2320716"/>
    <lineage>
        <taxon>Eukaryota</taxon>
        <taxon>Viridiplantae</taxon>
        <taxon>Streptophyta</taxon>
        <taxon>Embryophyta</taxon>
        <taxon>Tracheophyta</taxon>
        <taxon>Spermatophyta</taxon>
        <taxon>Magnoliopsida</taxon>
        <taxon>Liliopsida</taxon>
        <taxon>Asparagales</taxon>
        <taxon>Orchidaceae</taxon>
        <taxon>Orchidoideae</taxon>
        <taxon>Orchideae</taxon>
        <taxon>Orchidinae</taxon>
        <taxon>Platanthera</taxon>
    </lineage>
</organism>
<evidence type="ECO:0000256" key="6">
    <source>
        <dbReference type="ARBA" id="ARBA00022989"/>
    </source>
</evidence>
<gene>
    <name evidence="11" type="primary">ATL74</name>
    <name evidence="11" type="ORF">KSP39_PZI023017</name>
</gene>
<keyword evidence="4 8" id="KW-0863">Zinc-finger</keyword>
<evidence type="ECO:0000256" key="2">
    <source>
        <dbReference type="ARBA" id="ARBA00022692"/>
    </source>
</evidence>
<comment type="subcellular location">
    <subcellularLocation>
        <location evidence="1">Membrane</location>
    </subcellularLocation>
</comment>
<keyword evidence="6 9" id="KW-1133">Transmembrane helix</keyword>
<dbReference type="PANTHER" id="PTHR46539:SF9">
    <property type="entry name" value="RING-H2 FINGER PROTEIN ATL56"/>
    <property type="match status" value="1"/>
</dbReference>
<evidence type="ECO:0000313" key="11">
    <source>
        <dbReference type="EMBL" id="KAK8916253.1"/>
    </source>
</evidence>
<dbReference type="SUPFAM" id="SSF57850">
    <property type="entry name" value="RING/U-box"/>
    <property type="match status" value="1"/>
</dbReference>
<dbReference type="GO" id="GO:0008270">
    <property type="term" value="F:zinc ion binding"/>
    <property type="evidence" value="ECO:0007669"/>
    <property type="project" value="UniProtKB-KW"/>
</dbReference>
<dbReference type="PROSITE" id="PS50089">
    <property type="entry name" value="ZF_RING_2"/>
    <property type="match status" value="1"/>
</dbReference>
<evidence type="ECO:0000256" key="8">
    <source>
        <dbReference type="PROSITE-ProRule" id="PRU00175"/>
    </source>
</evidence>
<keyword evidence="5" id="KW-0862">Zinc</keyword>
<dbReference type="SMART" id="SM00184">
    <property type="entry name" value="RING"/>
    <property type="match status" value="1"/>
</dbReference>
<dbReference type="Pfam" id="PF13639">
    <property type="entry name" value="zf-RING_2"/>
    <property type="match status" value="1"/>
</dbReference>
<evidence type="ECO:0000256" key="5">
    <source>
        <dbReference type="ARBA" id="ARBA00022833"/>
    </source>
</evidence>
<dbReference type="PANTHER" id="PTHR46539">
    <property type="entry name" value="E3 UBIQUITIN-PROTEIN LIGASE ATL42"/>
    <property type="match status" value="1"/>
</dbReference>
<evidence type="ECO:0000256" key="1">
    <source>
        <dbReference type="ARBA" id="ARBA00004370"/>
    </source>
</evidence>
<dbReference type="InterPro" id="IPR001841">
    <property type="entry name" value="Znf_RING"/>
</dbReference>
<evidence type="ECO:0000256" key="3">
    <source>
        <dbReference type="ARBA" id="ARBA00022723"/>
    </source>
</evidence>
<comment type="caution">
    <text evidence="11">The sequence shown here is derived from an EMBL/GenBank/DDBJ whole genome shotgun (WGS) entry which is preliminary data.</text>
</comment>
<proteinExistence type="predicted"/>
<keyword evidence="3" id="KW-0479">Metal-binding</keyword>
<keyword evidence="7 9" id="KW-0472">Membrane</keyword>
<dbReference type="AlphaFoldDB" id="A0AAP0AVJ7"/>
<accession>A0AAP0AVJ7</accession>
<evidence type="ECO:0000313" key="12">
    <source>
        <dbReference type="Proteomes" id="UP001418222"/>
    </source>
</evidence>
<feature type="transmembrane region" description="Helical" evidence="9">
    <location>
        <begin position="12"/>
        <end position="38"/>
    </location>
</feature>
<evidence type="ECO:0000259" key="10">
    <source>
        <dbReference type="PROSITE" id="PS50089"/>
    </source>
</evidence>
<dbReference type="InterPro" id="IPR013083">
    <property type="entry name" value="Znf_RING/FYVE/PHD"/>
</dbReference>
<evidence type="ECO:0000256" key="7">
    <source>
        <dbReference type="ARBA" id="ARBA00023136"/>
    </source>
</evidence>